<name>A0A0U5JF51_9BACT</name>
<sequence length="239" mass="27514">MEILNVVQFNRVPILQQLKWEEALLRADHRNWCLINQGSPPAIVMGISGKIAELVDRDKLQEAPLPVIRRFSGGGTVVVDENTLFITFICNAATLPIAPYPLPIMRWTQELYEPVFHPHSFQLRENDYVIGHKKFGGNAQSIVKNRWLHHSSLLWDYSSAYMDYLLMPPKMPTYREKRSHADFLCCLKDLWPSPQTFQTTFLHRLAQQFTVQEQPLSLLTQIAALPHRQATEVIAIGKQ</sequence>
<dbReference type="PATRIC" id="fig|389348.3.peg.2471"/>
<dbReference type="AlphaFoldDB" id="A0A0U5JF51"/>
<dbReference type="EC" id="6.3.2.-" evidence="2"/>
<dbReference type="STRING" id="389348.PNK_2198"/>
<dbReference type="Proteomes" id="UP000069902">
    <property type="component" value="Chromosome cPNK"/>
</dbReference>
<reference evidence="3" key="1">
    <citation type="submission" date="2015-09" db="EMBL/GenBank/DDBJ databases">
        <authorList>
            <person name="Bertelli C."/>
        </authorList>
    </citation>
    <scope>NUCLEOTIDE SEQUENCE [LARGE SCALE GENOMIC DNA]</scope>
    <source>
        <strain evidence="3">KNic</strain>
    </source>
</reference>
<dbReference type="InterPro" id="IPR004143">
    <property type="entry name" value="BPL_LPL_catalytic"/>
</dbReference>
<evidence type="ECO:0000313" key="3">
    <source>
        <dbReference type="Proteomes" id="UP000069902"/>
    </source>
</evidence>
<feature type="domain" description="BPL/LPL catalytic" evidence="1">
    <location>
        <begin position="28"/>
        <end position="209"/>
    </location>
</feature>
<evidence type="ECO:0000259" key="1">
    <source>
        <dbReference type="PROSITE" id="PS51733"/>
    </source>
</evidence>
<dbReference type="InParanoid" id="A0A0U5JF51"/>
<dbReference type="KEGG" id="pnl:PNK_2198"/>
<dbReference type="SUPFAM" id="SSF55681">
    <property type="entry name" value="Class II aaRS and biotin synthetases"/>
    <property type="match status" value="1"/>
</dbReference>
<keyword evidence="2" id="KW-0436">Ligase</keyword>
<dbReference type="InterPro" id="IPR053264">
    <property type="entry name" value="Lipoate-ligase_2_inactive"/>
</dbReference>
<evidence type="ECO:0000313" key="2">
    <source>
        <dbReference type="EMBL" id="CUI17799.1"/>
    </source>
</evidence>
<dbReference type="GO" id="GO:0016874">
    <property type="term" value="F:ligase activity"/>
    <property type="evidence" value="ECO:0007669"/>
    <property type="project" value="UniProtKB-KW"/>
</dbReference>
<accession>A0A0U5JF51</accession>
<gene>
    <name evidence="2" type="ORF">PNK_2198</name>
</gene>
<dbReference type="Pfam" id="PF21948">
    <property type="entry name" value="LplA-B_cat"/>
    <property type="match status" value="1"/>
</dbReference>
<dbReference type="PROSITE" id="PS51733">
    <property type="entry name" value="BPL_LPL_CATALYTIC"/>
    <property type="match status" value="1"/>
</dbReference>
<dbReference type="RefSeq" id="WP_059062015.1">
    <property type="nucleotide sequence ID" value="NZ_LN879502.1"/>
</dbReference>
<proteinExistence type="predicted"/>
<organism evidence="2 3">
    <name type="scientific">Candidatus Protochlamydia naegleriophila</name>
    <dbReference type="NCBI Taxonomy" id="389348"/>
    <lineage>
        <taxon>Bacteria</taxon>
        <taxon>Pseudomonadati</taxon>
        <taxon>Chlamydiota</taxon>
        <taxon>Chlamydiia</taxon>
        <taxon>Parachlamydiales</taxon>
        <taxon>Parachlamydiaceae</taxon>
        <taxon>Candidatus Protochlamydia</taxon>
    </lineage>
</organism>
<dbReference type="PANTHER" id="PTHR43506">
    <property type="entry name" value="BIOTIN/LIPOATE A/B PROTEIN LIGASE FAMILY"/>
    <property type="match status" value="1"/>
</dbReference>
<dbReference type="Gene3D" id="3.30.930.10">
    <property type="entry name" value="Bira Bifunctional Protein, Domain 2"/>
    <property type="match status" value="1"/>
</dbReference>
<dbReference type="CDD" id="cd16443">
    <property type="entry name" value="LplA"/>
    <property type="match status" value="1"/>
</dbReference>
<dbReference type="PANTHER" id="PTHR43506:SF1">
    <property type="entry name" value="BPL_LPL CATALYTIC DOMAIN-CONTAINING PROTEIN"/>
    <property type="match status" value="1"/>
</dbReference>
<keyword evidence="3" id="KW-1185">Reference proteome</keyword>
<dbReference type="EMBL" id="LN879502">
    <property type="protein sequence ID" value="CUI17799.1"/>
    <property type="molecule type" value="Genomic_DNA"/>
</dbReference>
<protein>
    <submittedName>
        <fullName evidence="2">Putative lipoate-protein ligase A</fullName>
        <ecNumber evidence="2">6.3.2.-</ecNumber>
    </submittedName>
</protein>
<dbReference type="InterPro" id="IPR045864">
    <property type="entry name" value="aa-tRNA-synth_II/BPL/LPL"/>
</dbReference>